<feature type="domain" description="MSP" evidence="10">
    <location>
        <begin position="44"/>
        <end position="192"/>
    </location>
</feature>
<dbReference type="Gene3D" id="3.30.40.10">
    <property type="entry name" value="Zinc/RING finger domain, C3HC4 (zinc finger)"/>
    <property type="match status" value="1"/>
</dbReference>
<reference evidence="11" key="1">
    <citation type="submission" date="2023-06" db="EMBL/GenBank/DDBJ databases">
        <authorList>
            <person name="Delattre M."/>
        </authorList>
    </citation>
    <scope>NUCLEOTIDE SEQUENCE</scope>
    <source>
        <strain evidence="11">AF72</strain>
    </source>
</reference>
<feature type="domain" description="RING-type" evidence="9">
    <location>
        <begin position="299"/>
        <end position="335"/>
    </location>
</feature>
<dbReference type="InterPro" id="IPR013783">
    <property type="entry name" value="Ig-like_fold"/>
</dbReference>
<evidence type="ECO:0000256" key="8">
    <source>
        <dbReference type="SAM" id="SignalP"/>
    </source>
</evidence>
<dbReference type="PANTHER" id="PTHR12183:SF32">
    <property type="entry name" value="MITOCHONDRIAL E3 UBIQUITIN PROTEIN LIGASE 1"/>
    <property type="match status" value="1"/>
</dbReference>
<dbReference type="Gene3D" id="2.60.40.10">
    <property type="entry name" value="Immunoglobulins"/>
    <property type="match status" value="1"/>
</dbReference>
<feature type="non-terminal residue" evidence="11">
    <location>
        <position position="346"/>
    </location>
</feature>
<dbReference type="PROSITE" id="PS50089">
    <property type="entry name" value="ZF_RING_2"/>
    <property type="match status" value="1"/>
</dbReference>
<evidence type="ECO:0000256" key="4">
    <source>
        <dbReference type="PROSITE-ProRule" id="PRU00175"/>
    </source>
</evidence>
<protein>
    <recommendedName>
        <fullName evidence="5">Major sperm protein</fullName>
    </recommendedName>
</protein>
<dbReference type="InterPro" id="IPR000535">
    <property type="entry name" value="MSP_dom"/>
</dbReference>
<dbReference type="SUPFAM" id="SSF49354">
    <property type="entry name" value="PapD-like"/>
    <property type="match status" value="1"/>
</dbReference>
<evidence type="ECO:0000256" key="5">
    <source>
        <dbReference type="RuleBase" id="RU003425"/>
    </source>
</evidence>
<evidence type="ECO:0000313" key="12">
    <source>
        <dbReference type="Proteomes" id="UP001177023"/>
    </source>
</evidence>
<comment type="function">
    <text evidence="5">Central component in molecular interactions underlying sperm crawling. Forms an extensive filament system that extends from sperm villipoda, along the leading edge of the pseudopod.</text>
</comment>
<feature type="region of interest" description="Disordered" evidence="7">
    <location>
        <begin position="209"/>
        <end position="229"/>
    </location>
</feature>
<feature type="coiled-coil region" evidence="6">
    <location>
        <begin position="259"/>
        <end position="293"/>
    </location>
</feature>
<evidence type="ECO:0000313" key="11">
    <source>
        <dbReference type="EMBL" id="CAJ0581996.1"/>
    </source>
</evidence>
<feature type="chain" id="PRO_5041401010" description="Major sperm protein" evidence="8">
    <location>
        <begin position="21"/>
        <end position="346"/>
    </location>
</feature>
<evidence type="ECO:0000256" key="6">
    <source>
        <dbReference type="SAM" id="Coils"/>
    </source>
</evidence>
<keyword evidence="8" id="KW-0732">Signal</keyword>
<keyword evidence="12" id="KW-1185">Reference proteome</keyword>
<feature type="signal peptide" evidence="8">
    <location>
        <begin position="1"/>
        <end position="20"/>
    </location>
</feature>
<dbReference type="Proteomes" id="UP001177023">
    <property type="component" value="Unassembled WGS sequence"/>
</dbReference>
<organism evidence="11 12">
    <name type="scientific">Mesorhabditis spiculigera</name>
    <dbReference type="NCBI Taxonomy" id="96644"/>
    <lineage>
        <taxon>Eukaryota</taxon>
        <taxon>Metazoa</taxon>
        <taxon>Ecdysozoa</taxon>
        <taxon>Nematoda</taxon>
        <taxon>Chromadorea</taxon>
        <taxon>Rhabditida</taxon>
        <taxon>Rhabditina</taxon>
        <taxon>Rhabditomorpha</taxon>
        <taxon>Rhabditoidea</taxon>
        <taxon>Rhabditidae</taxon>
        <taxon>Mesorhabditinae</taxon>
        <taxon>Mesorhabditis</taxon>
    </lineage>
</organism>
<dbReference type="EMBL" id="CATQJA010002664">
    <property type="protein sequence ID" value="CAJ0581996.1"/>
    <property type="molecule type" value="Genomic_DNA"/>
</dbReference>
<evidence type="ECO:0000256" key="3">
    <source>
        <dbReference type="ARBA" id="ARBA00022833"/>
    </source>
</evidence>
<dbReference type="InterPro" id="IPR001841">
    <property type="entry name" value="Znf_RING"/>
</dbReference>
<dbReference type="Pfam" id="PF13920">
    <property type="entry name" value="zf-C3HC4_3"/>
    <property type="match status" value="1"/>
</dbReference>
<dbReference type="GO" id="GO:0016567">
    <property type="term" value="P:protein ubiquitination"/>
    <property type="evidence" value="ECO:0007669"/>
    <property type="project" value="TreeGrafter"/>
</dbReference>
<dbReference type="GO" id="GO:0008270">
    <property type="term" value="F:zinc ion binding"/>
    <property type="evidence" value="ECO:0007669"/>
    <property type="project" value="UniProtKB-KW"/>
</dbReference>
<dbReference type="InterPro" id="IPR051652">
    <property type="entry name" value="MDM2_MDM4_MUL1"/>
</dbReference>
<dbReference type="PROSITE" id="PS50202">
    <property type="entry name" value="MSP"/>
    <property type="match status" value="1"/>
</dbReference>
<dbReference type="GO" id="GO:0004842">
    <property type="term" value="F:ubiquitin-protein transferase activity"/>
    <property type="evidence" value="ECO:0007669"/>
    <property type="project" value="TreeGrafter"/>
</dbReference>
<dbReference type="SUPFAM" id="SSF57850">
    <property type="entry name" value="RING/U-box"/>
    <property type="match status" value="1"/>
</dbReference>
<comment type="caution">
    <text evidence="11">The sequence shown here is derived from an EMBL/GenBank/DDBJ whole genome shotgun (WGS) entry which is preliminary data.</text>
</comment>
<evidence type="ECO:0000259" key="9">
    <source>
        <dbReference type="PROSITE" id="PS50089"/>
    </source>
</evidence>
<keyword evidence="6" id="KW-0175">Coiled coil</keyword>
<dbReference type="PANTHER" id="PTHR12183">
    <property type="entry name" value="MITOCHONDRIAL UBIQUITIN LIGASE ACTIVATOR OF NFKB 1"/>
    <property type="match status" value="1"/>
</dbReference>
<keyword evidence="5" id="KW-0206">Cytoskeleton</keyword>
<dbReference type="InterPro" id="IPR013083">
    <property type="entry name" value="Znf_RING/FYVE/PHD"/>
</dbReference>
<keyword evidence="1" id="KW-0479">Metal-binding</keyword>
<sequence>MHLRILCIILALSMVDSICCRFIRLSRSTTDNDIDASTEAYSFDLTSEESNDFTDDAKRFNHPMPTKYDRNCWFSPLGCLYPKGVTAGSPHKMTASLKVHNPTPSTMFYRVYSSHSVYYSLYVSPVSGKLLPGQSVEIQFVLPSIASVRHSAQPLHFVLQSTTASANSDMRTFWRYVDLLDIVEMPIRVRIMPFEEDIWNFHDTEASSSEDEPVKRKKPKEVDEKSGKAELSLAEEARHDVIIRLITENRSLRARVLSLEKAEDYYDQVLRRHTELVEENSRLRSRVDKLEISQVPFNCCVCLEEKPNTILYPCRHIVMCRNCASNSGSRCPMCRTVITQKAAVYF</sequence>
<dbReference type="AlphaFoldDB" id="A0AA36D767"/>
<evidence type="ECO:0000259" key="10">
    <source>
        <dbReference type="PROSITE" id="PS50202"/>
    </source>
</evidence>
<dbReference type="InterPro" id="IPR008962">
    <property type="entry name" value="PapD-like_sf"/>
</dbReference>
<accession>A0AA36D767</accession>
<gene>
    <name evidence="11" type="ORF">MSPICULIGERA_LOCUS20141</name>
</gene>
<evidence type="ECO:0000256" key="7">
    <source>
        <dbReference type="SAM" id="MobiDB-lite"/>
    </source>
</evidence>
<name>A0AA36D767_9BILA</name>
<evidence type="ECO:0000256" key="2">
    <source>
        <dbReference type="ARBA" id="ARBA00022771"/>
    </source>
</evidence>
<keyword evidence="3" id="KW-0862">Zinc</keyword>
<proteinExistence type="predicted"/>
<keyword evidence="5" id="KW-0963">Cytoplasm</keyword>
<keyword evidence="2 4" id="KW-0863">Zinc-finger</keyword>
<dbReference type="Pfam" id="PF00635">
    <property type="entry name" value="Motile_Sperm"/>
    <property type="match status" value="1"/>
</dbReference>
<evidence type="ECO:0000256" key="1">
    <source>
        <dbReference type="ARBA" id="ARBA00022723"/>
    </source>
</evidence>
<dbReference type="SMART" id="SM00184">
    <property type="entry name" value="RING"/>
    <property type="match status" value="1"/>
</dbReference>